<organism evidence="5">
    <name type="scientific">Dunaliella tertiolecta</name>
    <name type="common">Green alga</name>
    <dbReference type="NCBI Taxonomy" id="3047"/>
    <lineage>
        <taxon>Eukaryota</taxon>
        <taxon>Viridiplantae</taxon>
        <taxon>Chlorophyta</taxon>
        <taxon>core chlorophytes</taxon>
        <taxon>Chlorophyceae</taxon>
        <taxon>CS clade</taxon>
        <taxon>Chlamydomonadales</taxon>
        <taxon>Dunaliellaceae</taxon>
        <taxon>Dunaliella</taxon>
    </lineage>
</organism>
<proteinExistence type="inferred from homology"/>
<dbReference type="CDD" id="cd02440">
    <property type="entry name" value="AdoMet_MTases"/>
    <property type="match status" value="1"/>
</dbReference>
<evidence type="ECO:0000256" key="2">
    <source>
        <dbReference type="ARBA" id="ARBA00022603"/>
    </source>
</evidence>
<reference evidence="5" key="1">
    <citation type="submission" date="2021-01" db="EMBL/GenBank/DDBJ databases">
        <authorList>
            <person name="Corre E."/>
            <person name="Pelletier E."/>
            <person name="Niang G."/>
            <person name="Scheremetjew M."/>
            <person name="Finn R."/>
            <person name="Kale V."/>
            <person name="Holt S."/>
            <person name="Cochrane G."/>
            <person name="Meng A."/>
            <person name="Brown T."/>
            <person name="Cohen L."/>
        </authorList>
    </citation>
    <scope>NUCLEOTIDE SEQUENCE</scope>
    <source>
        <strain evidence="5">CCMP1320</strain>
    </source>
</reference>
<dbReference type="SUPFAM" id="SSF53335">
    <property type="entry name" value="S-adenosyl-L-methionine-dependent methyltransferases"/>
    <property type="match status" value="1"/>
</dbReference>
<evidence type="ECO:0000256" key="3">
    <source>
        <dbReference type="ARBA" id="ARBA00022679"/>
    </source>
</evidence>
<dbReference type="Gene3D" id="3.40.50.150">
    <property type="entry name" value="Vaccinia Virus protein VP39"/>
    <property type="match status" value="1"/>
</dbReference>
<dbReference type="InterPro" id="IPR025714">
    <property type="entry name" value="Methyltranfer_dom"/>
</dbReference>
<dbReference type="InterPro" id="IPR051419">
    <property type="entry name" value="Lys/N-term_MeTrsfase_sf"/>
</dbReference>
<name>A0A7S3VH63_DUNTE</name>
<dbReference type="GO" id="GO:0032259">
    <property type="term" value="P:methylation"/>
    <property type="evidence" value="ECO:0007669"/>
    <property type="project" value="UniProtKB-KW"/>
</dbReference>
<dbReference type="InterPro" id="IPR029063">
    <property type="entry name" value="SAM-dependent_MTases_sf"/>
</dbReference>
<sequence length="224" mass="25153">MPKYHLQSYWEERYKREPGLYDWYQTYTRLSPLISKYVQTKHKVLQIGCGSSPLTQEMVQMGGFKSVHNIDYCQIVINQMRGLHQAIEGLSYAVADARAMPEIPATSFDFVLDKGTLDANVSGEGGIANGQAISQEVYRVIKPGGHFLVVSHASPEARLPVLGERWRSIEVFCLTKPSLQGMSAVHEATKEDIEIRGPFPTTDADMLSSLDRLEAVHFAYVCKR</sequence>
<feature type="domain" description="Methyltransferase" evidence="4">
    <location>
        <begin position="42"/>
        <end position="157"/>
    </location>
</feature>
<accession>A0A7S3VH63</accession>
<dbReference type="Pfam" id="PF13847">
    <property type="entry name" value="Methyltransf_31"/>
    <property type="match status" value="1"/>
</dbReference>
<dbReference type="GO" id="GO:0008168">
    <property type="term" value="F:methyltransferase activity"/>
    <property type="evidence" value="ECO:0007669"/>
    <property type="project" value="UniProtKB-KW"/>
</dbReference>
<dbReference type="AlphaFoldDB" id="A0A7S3VH63"/>
<keyword evidence="2" id="KW-0489">Methyltransferase</keyword>
<dbReference type="EMBL" id="HBIP01001000">
    <property type="protein sequence ID" value="CAE0485404.1"/>
    <property type="molecule type" value="Transcribed_RNA"/>
</dbReference>
<evidence type="ECO:0000256" key="1">
    <source>
        <dbReference type="ARBA" id="ARBA00008361"/>
    </source>
</evidence>
<evidence type="ECO:0000259" key="4">
    <source>
        <dbReference type="Pfam" id="PF13847"/>
    </source>
</evidence>
<comment type="similarity">
    <text evidence="1">Belongs to the methyltransferase superfamily.</text>
</comment>
<gene>
    <name evidence="5" type="ORF">DTER00134_LOCUS443</name>
</gene>
<dbReference type="PANTHER" id="PTHR12176">
    <property type="entry name" value="SAM-DEPENDENT METHYLTRANSFERASE SUPERFAMILY PROTEIN"/>
    <property type="match status" value="1"/>
</dbReference>
<keyword evidence="3" id="KW-0808">Transferase</keyword>
<dbReference type="PANTHER" id="PTHR12176:SF79">
    <property type="entry name" value="METHYLTRANSFERASE TYPE 11 DOMAIN-CONTAINING PROTEIN"/>
    <property type="match status" value="1"/>
</dbReference>
<protein>
    <recommendedName>
        <fullName evidence="4">Methyltransferase domain-containing protein</fullName>
    </recommendedName>
</protein>
<evidence type="ECO:0000313" key="5">
    <source>
        <dbReference type="EMBL" id="CAE0485404.1"/>
    </source>
</evidence>